<evidence type="ECO:0000313" key="5">
    <source>
        <dbReference type="Proteomes" id="UP000478892"/>
    </source>
</evidence>
<feature type="chain" id="PRO_5026977971" description="Protein SirB1 N-terminal domain-containing protein" evidence="2">
    <location>
        <begin position="21"/>
        <end position="307"/>
    </location>
</feature>
<dbReference type="Pfam" id="PF13369">
    <property type="entry name" value="Transglut_core2"/>
    <property type="match status" value="1"/>
</dbReference>
<feature type="signal peptide" evidence="2">
    <location>
        <begin position="1"/>
        <end position="20"/>
    </location>
</feature>
<organism evidence="4 5">
    <name type="scientific">Parasedimentitalea huanghaiensis</name>
    <dbReference type="NCBI Taxonomy" id="2682100"/>
    <lineage>
        <taxon>Bacteria</taxon>
        <taxon>Pseudomonadati</taxon>
        <taxon>Pseudomonadota</taxon>
        <taxon>Alphaproteobacteria</taxon>
        <taxon>Rhodobacterales</taxon>
        <taxon>Paracoccaceae</taxon>
        <taxon>Parasedimentitalea</taxon>
    </lineage>
</organism>
<dbReference type="EMBL" id="WQLV01000032">
    <property type="protein sequence ID" value="MVO18729.1"/>
    <property type="molecule type" value="Genomic_DNA"/>
</dbReference>
<proteinExistence type="inferred from homology"/>
<name>A0A6L6WNT7_9RHOB</name>
<keyword evidence="2" id="KW-0732">Signal</keyword>
<keyword evidence="5" id="KW-1185">Reference proteome</keyword>
<comment type="similarity">
    <text evidence="1">Belongs to the UPF0162 family.</text>
</comment>
<feature type="domain" description="Protein SirB1 N-terminal" evidence="3">
    <location>
        <begin position="60"/>
        <end position="173"/>
    </location>
</feature>
<dbReference type="AlphaFoldDB" id="A0A6L6WNT7"/>
<dbReference type="InterPro" id="IPR032698">
    <property type="entry name" value="SirB1_N"/>
</dbReference>
<gene>
    <name evidence="4" type="ORF">GO984_23240</name>
</gene>
<evidence type="ECO:0000259" key="3">
    <source>
        <dbReference type="Pfam" id="PF13369"/>
    </source>
</evidence>
<evidence type="ECO:0000313" key="4">
    <source>
        <dbReference type="EMBL" id="MVO18729.1"/>
    </source>
</evidence>
<evidence type="ECO:0000256" key="1">
    <source>
        <dbReference type="ARBA" id="ARBA00007100"/>
    </source>
</evidence>
<protein>
    <recommendedName>
        <fullName evidence="3">Protein SirB1 N-terminal domain-containing protein</fullName>
    </recommendedName>
</protein>
<dbReference type="RefSeq" id="WP_157024921.1">
    <property type="nucleotide sequence ID" value="NZ_WQLV01000032.1"/>
</dbReference>
<accession>A0A6L6WNT7</accession>
<sequence length="307" mass="34912">MRLPFIAIVSFLLTASTALADIRADVRELFTRDMTRLDFARVKIEVDRMIDPSIDVDAQLAQIDQMIATIRTMLPPNATSWDKVETIRRYIYQAGIWNDGRAFSYDHDDPYGLDVRNKLLSDYIQDRRGNCITMPFLFIILGQRLGLDVTPAMAPLHVFVKFTDDQGATHNLETTSGAGRARDQHYRDLLPITDAAVSNGVFLTSLDAEQSVAVIAAVIVEELIAEGRYHDAMAVADMLIEHYPMFAYIMVKKATASYHLLRTEFHEKYPTAQDVPEDQRPYLAYLHRVNQGAFDRAESLGWRPLKR</sequence>
<dbReference type="Proteomes" id="UP000478892">
    <property type="component" value="Unassembled WGS sequence"/>
</dbReference>
<comment type="caution">
    <text evidence="4">The sequence shown here is derived from an EMBL/GenBank/DDBJ whole genome shotgun (WGS) entry which is preliminary data.</text>
</comment>
<reference evidence="4 5" key="1">
    <citation type="submission" date="2019-12" db="EMBL/GenBank/DDBJ databases">
        <authorList>
            <person name="Zhang Y.-J."/>
        </authorList>
    </citation>
    <scope>NUCLEOTIDE SEQUENCE [LARGE SCALE GENOMIC DNA]</scope>
    <source>
        <strain evidence="4 5">CY05</strain>
    </source>
</reference>
<evidence type="ECO:0000256" key="2">
    <source>
        <dbReference type="SAM" id="SignalP"/>
    </source>
</evidence>